<sequence>MALGAKGGRGVLIVLAVNRDGAQPIGRQLVEAVRCAIRDGRLAPGTRLPASRVLAREWRVGRNTVMAMTEQLVAEGFLATRPGAGTFVAAAPPAECPPPPSPLAATAPATLPALSRQGQWLAALPPPGQEVPLPFVPDLPALDAFPFHEWNRLAAQAWRVITPAMLAHPDPAGWQPLRAAIAAQISAARGFACTEEQVVVTSGASQALDLIARLLLDPGATVWIEDPGYVGARHIFAAGGARLVPVPVDDEGLDVAAGSRLAPSPRLIFVTPSRQYPLGVTMSPARRQQLLALAERCGAWIVEDDYDWEFRYAGTPLPALAALQPDGLVLHLGTYAKALLPGMRLGYLVLPRRLGRVFARAKGMLERHPPLVEQLTLHGFMTSGRFGAHLRRMRRLYATRQEATLAALRAALGPRAGIAPAETGMHLLLRLGEALPDRTVAAEAGRRGVVVRPLSPYYLGEQPSQGLLAGFAASPPERVELAARRLATAIDAVTTSPGA</sequence>
<dbReference type="SUPFAM" id="SSF53383">
    <property type="entry name" value="PLP-dependent transferases"/>
    <property type="match status" value="1"/>
</dbReference>
<dbReference type="InterPro" id="IPR036390">
    <property type="entry name" value="WH_DNA-bd_sf"/>
</dbReference>
<name>A0A5M6ILR4_9PROT</name>
<evidence type="ECO:0000313" key="8">
    <source>
        <dbReference type="Proteomes" id="UP000325255"/>
    </source>
</evidence>
<dbReference type="PANTHER" id="PTHR46577:SF1">
    <property type="entry name" value="HTH-TYPE TRANSCRIPTIONAL REGULATORY PROTEIN GABR"/>
    <property type="match status" value="1"/>
</dbReference>
<dbReference type="CDD" id="cd00609">
    <property type="entry name" value="AAT_like"/>
    <property type="match status" value="1"/>
</dbReference>
<dbReference type="GO" id="GO:0003677">
    <property type="term" value="F:DNA binding"/>
    <property type="evidence" value="ECO:0007669"/>
    <property type="project" value="UniProtKB-KW"/>
</dbReference>
<dbReference type="SUPFAM" id="SSF46785">
    <property type="entry name" value="Winged helix' DNA-binding domain"/>
    <property type="match status" value="1"/>
</dbReference>
<dbReference type="OrthoDB" id="9808770at2"/>
<dbReference type="GO" id="GO:0003700">
    <property type="term" value="F:DNA-binding transcription factor activity"/>
    <property type="evidence" value="ECO:0007669"/>
    <property type="project" value="InterPro"/>
</dbReference>
<evidence type="ECO:0000256" key="4">
    <source>
        <dbReference type="ARBA" id="ARBA00023125"/>
    </source>
</evidence>
<protein>
    <submittedName>
        <fullName evidence="7">PLP-dependent aminotransferase family protein</fullName>
    </submittedName>
</protein>
<evidence type="ECO:0000256" key="3">
    <source>
        <dbReference type="ARBA" id="ARBA00023015"/>
    </source>
</evidence>
<reference evidence="7 8" key="1">
    <citation type="submission" date="2019-09" db="EMBL/GenBank/DDBJ databases">
        <title>Genome sequence of Rhodovastum atsumiense, a diverse member of the Acetobacteraceae family of non-sulfur purple photosynthetic bacteria.</title>
        <authorList>
            <person name="Meyer T."/>
            <person name="Kyndt J."/>
        </authorList>
    </citation>
    <scope>NUCLEOTIDE SEQUENCE [LARGE SCALE GENOMIC DNA]</scope>
    <source>
        <strain evidence="7 8">DSM 21279</strain>
    </source>
</reference>
<keyword evidence="8" id="KW-1185">Reference proteome</keyword>
<evidence type="ECO:0000259" key="6">
    <source>
        <dbReference type="PROSITE" id="PS50949"/>
    </source>
</evidence>
<dbReference type="InterPro" id="IPR004839">
    <property type="entry name" value="Aminotransferase_I/II_large"/>
</dbReference>
<dbReference type="AlphaFoldDB" id="A0A5M6ILR4"/>
<dbReference type="GO" id="GO:0008483">
    <property type="term" value="F:transaminase activity"/>
    <property type="evidence" value="ECO:0007669"/>
    <property type="project" value="UniProtKB-KW"/>
</dbReference>
<evidence type="ECO:0000256" key="1">
    <source>
        <dbReference type="ARBA" id="ARBA00005384"/>
    </source>
</evidence>
<keyword evidence="4" id="KW-0238">DNA-binding</keyword>
<keyword evidence="3" id="KW-0805">Transcription regulation</keyword>
<dbReference type="Gene3D" id="1.10.10.10">
    <property type="entry name" value="Winged helix-like DNA-binding domain superfamily/Winged helix DNA-binding domain"/>
    <property type="match status" value="1"/>
</dbReference>
<dbReference type="EMBL" id="VWPK01000056">
    <property type="protein sequence ID" value="KAA5609216.1"/>
    <property type="molecule type" value="Genomic_DNA"/>
</dbReference>
<dbReference type="Pfam" id="PF00155">
    <property type="entry name" value="Aminotran_1_2"/>
    <property type="match status" value="1"/>
</dbReference>
<gene>
    <name evidence="7" type="ORF">F1189_25325</name>
</gene>
<proteinExistence type="inferred from homology"/>
<organism evidence="7 8">
    <name type="scientific">Rhodovastum atsumiense</name>
    <dbReference type="NCBI Taxonomy" id="504468"/>
    <lineage>
        <taxon>Bacteria</taxon>
        <taxon>Pseudomonadati</taxon>
        <taxon>Pseudomonadota</taxon>
        <taxon>Alphaproteobacteria</taxon>
        <taxon>Acetobacterales</taxon>
        <taxon>Acetobacteraceae</taxon>
        <taxon>Rhodovastum</taxon>
    </lineage>
</organism>
<dbReference type="Proteomes" id="UP000325255">
    <property type="component" value="Unassembled WGS sequence"/>
</dbReference>
<dbReference type="InterPro" id="IPR015424">
    <property type="entry name" value="PyrdxlP-dep_Trfase"/>
</dbReference>
<comment type="similarity">
    <text evidence="1">In the C-terminal section; belongs to the class-I pyridoxal-phosphate-dependent aminotransferase family.</text>
</comment>
<evidence type="ECO:0000313" key="7">
    <source>
        <dbReference type="EMBL" id="KAA5609216.1"/>
    </source>
</evidence>
<dbReference type="GO" id="GO:0030170">
    <property type="term" value="F:pyridoxal phosphate binding"/>
    <property type="evidence" value="ECO:0007669"/>
    <property type="project" value="InterPro"/>
</dbReference>
<feature type="domain" description="HTH gntR-type" evidence="6">
    <location>
        <begin position="23"/>
        <end position="91"/>
    </location>
</feature>
<dbReference type="Gene3D" id="3.40.640.10">
    <property type="entry name" value="Type I PLP-dependent aspartate aminotransferase-like (Major domain)"/>
    <property type="match status" value="1"/>
</dbReference>
<keyword evidence="5" id="KW-0804">Transcription</keyword>
<dbReference type="InterPro" id="IPR015421">
    <property type="entry name" value="PyrdxlP-dep_Trfase_major"/>
</dbReference>
<dbReference type="SMART" id="SM00345">
    <property type="entry name" value="HTH_GNTR"/>
    <property type="match status" value="1"/>
</dbReference>
<dbReference type="Pfam" id="PF00392">
    <property type="entry name" value="GntR"/>
    <property type="match status" value="1"/>
</dbReference>
<accession>A0A5M6ILR4</accession>
<comment type="caution">
    <text evidence="7">The sequence shown here is derived from an EMBL/GenBank/DDBJ whole genome shotgun (WGS) entry which is preliminary data.</text>
</comment>
<evidence type="ECO:0000256" key="5">
    <source>
        <dbReference type="ARBA" id="ARBA00023163"/>
    </source>
</evidence>
<dbReference type="PANTHER" id="PTHR46577">
    <property type="entry name" value="HTH-TYPE TRANSCRIPTIONAL REGULATORY PROTEIN GABR"/>
    <property type="match status" value="1"/>
</dbReference>
<evidence type="ECO:0000256" key="2">
    <source>
        <dbReference type="ARBA" id="ARBA00022898"/>
    </source>
</evidence>
<dbReference type="InterPro" id="IPR000524">
    <property type="entry name" value="Tscrpt_reg_HTH_GntR"/>
</dbReference>
<keyword evidence="7" id="KW-0808">Transferase</keyword>
<dbReference type="CDD" id="cd07377">
    <property type="entry name" value="WHTH_GntR"/>
    <property type="match status" value="1"/>
</dbReference>
<keyword evidence="2" id="KW-0663">Pyridoxal phosphate</keyword>
<dbReference type="InterPro" id="IPR051446">
    <property type="entry name" value="HTH_trans_reg/aminotransferase"/>
</dbReference>
<dbReference type="InterPro" id="IPR036388">
    <property type="entry name" value="WH-like_DNA-bd_sf"/>
</dbReference>
<dbReference type="PROSITE" id="PS50949">
    <property type="entry name" value="HTH_GNTR"/>
    <property type="match status" value="1"/>
</dbReference>
<keyword evidence="7" id="KW-0032">Aminotransferase</keyword>